<evidence type="ECO:0000256" key="1">
    <source>
        <dbReference type="SAM" id="MobiDB-lite"/>
    </source>
</evidence>
<accession>A0AAV7FM46</accession>
<feature type="region of interest" description="Disordered" evidence="1">
    <location>
        <begin position="168"/>
        <end position="189"/>
    </location>
</feature>
<feature type="region of interest" description="Disordered" evidence="1">
    <location>
        <begin position="104"/>
        <end position="143"/>
    </location>
</feature>
<sequence length="412" mass="46117">MRPTVMKTKLRGVIEKTTLIPPAHQEEFMSNIQDVANDVDDEIITTESELQLEELDLNIEDIHDESDSGTKMASADDRQRGLIKNIFHRCSKKVAVSRPAYTEGTFSSQPATQSQPSPHIPTSTASSPQFYSPDPHLPSPNLTQTTPFYPYYLPPPYHGAHPPYPYPPYVPPPSQPATVPPQLTTAGPSYPAAAEQATEGRMLIEPDGDTQKDFYWLPQHNVKIRKNFKKHGLTSMRDIFTDIRKSGQRSLWIGEGVWAELSSAWGSLDYTRRRDQNRQNRASDVGGLGSSLHTGGSVPHTEHRRCLSTNICLLQKHVLGRELTPVELHSHTHKRQEDQQWIDKHARRAYAVVGEGSSAGSTDYSDYRTWSQAVGGMQHGRVYRLGSQTYAYEGQISSGRSFSSSTQESLYT</sequence>
<dbReference type="Proteomes" id="UP000775213">
    <property type="component" value="Unassembled WGS sequence"/>
</dbReference>
<gene>
    <name evidence="2" type="ORF">IEQ34_026471</name>
</gene>
<protein>
    <submittedName>
        <fullName evidence="2">Uncharacterized protein</fullName>
    </submittedName>
</protein>
<organism evidence="2 3">
    <name type="scientific">Dendrobium chrysotoxum</name>
    <name type="common">Orchid</name>
    <dbReference type="NCBI Taxonomy" id="161865"/>
    <lineage>
        <taxon>Eukaryota</taxon>
        <taxon>Viridiplantae</taxon>
        <taxon>Streptophyta</taxon>
        <taxon>Embryophyta</taxon>
        <taxon>Tracheophyta</taxon>
        <taxon>Spermatophyta</taxon>
        <taxon>Magnoliopsida</taxon>
        <taxon>Liliopsida</taxon>
        <taxon>Asparagales</taxon>
        <taxon>Orchidaceae</taxon>
        <taxon>Epidendroideae</taxon>
        <taxon>Malaxideae</taxon>
        <taxon>Dendrobiinae</taxon>
        <taxon>Dendrobium</taxon>
    </lineage>
</organism>
<dbReference type="EMBL" id="JAGFBR010000753">
    <property type="protein sequence ID" value="KAH0436151.1"/>
    <property type="molecule type" value="Genomic_DNA"/>
</dbReference>
<dbReference type="InterPro" id="IPR004252">
    <property type="entry name" value="Probable_transposase_24"/>
</dbReference>
<keyword evidence="3" id="KW-1185">Reference proteome</keyword>
<dbReference type="Pfam" id="PF03004">
    <property type="entry name" value="Transposase_24"/>
    <property type="match status" value="1"/>
</dbReference>
<dbReference type="AlphaFoldDB" id="A0AAV7FM46"/>
<proteinExistence type="predicted"/>
<name>A0AAV7FM46_DENCH</name>
<comment type="caution">
    <text evidence="2">The sequence shown here is derived from an EMBL/GenBank/DDBJ whole genome shotgun (WGS) entry which is preliminary data.</text>
</comment>
<evidence type="ECO:0000313" key="3">
    <source>
        <dbReference type="Proteomes" id="UP000775213"/>
    </source>
</evidence>
<feature type="compositionally biased region" description="Pro residues" evidence="1">
    <location>
        <begin position="168"/>
        <end position="179"/>
    </location>
</feature>
<feature type="compositionally biased region" description="Low complexity" evidence="1">
    <location>
        <begin position="107"/>
        <end position="117"/>
    </location>
</feature>
<feature type="compositionally biased region" description="Polar residues" evidence="1">
    <location>
        <begin position="120"/>
        <end position="130"/>
    </location>
</feature>
<feature type="region of interest" description="Disordered" evidence="1">
    <location>
        <begin position="275"/>
        <end position="301"/>
    </location>
</feature>
<evidence type="ECO:0000313" key="2">
    <source>
        <dbReference type="EMBL" id="KAH0436151.1"/>
    </source>
</evidence>
<reference evidence="2 3" key="1">
    <citation type="journal article" date="2021" name="Hortic Res">
        <title>Chromosome-scale assembly of the Dendrobium chrysotoxum genome enhances the understanding of orchid evolution.</title>
        <authorList>
            <person name="Zhang Y."/>
            <person name="Zhang G.Q."/>
            <person name="Zhang D."/>
            <person name="Liu X.D."/>
            <person name="Xu X.Y."/>
            <person name="Sun W.H."/>
            <person name="Yu X."/>
            <person name="Zhu X."/>
            <person name="Wang Z.W."/>
            <person name="Zhao X."/>
            <person name="Zhong W.Y."/>
            <person name="Chen H."/>
            <person name="Yin W.L."/>
            <person name="Huang T."/>
            <person name="Niu S.C."/>
            <person name="Liu Z.J."/>
        </authorList>
    </citation>
    <scope>NUCLEOTIDE SEQUENCE [LARGE SCALE GENOMIC DNA]</scope>
    <source>
        <strain evidence="2">Lindl</strain>
    </source>
</reference>